<dbReference type="PANTHER" id="PTHR43591">
    <property type="entry name" value="METHYLTRANSFERASE"/>
    <property type="match status" value="1"/>
</dbReference>
<dbReference type="CDD" id="cd02440">
    <property type="entry name" value="AdoMet_MTases"/>
    <property type="match status" value="1"/>
</dbReference>
<reference evidence="2" key="1">
    <citation type="submission" date="2020-10" db="EMBL/GenBank/DDBJ databases">
        <title>Taxonomic study of unclassified bacteria belonging to the class Ktedonobacteria.</title>
        <authorList>
            <person name="Yabe S."/>
            <person name="Wang C.M."/>
            <person name="Zheng Y."/>
            <person name="Sakai Y."/>
            <person name="Cavaletti L."/>
            <person name="Monciardini P."/>
            <person name="Donadio S."/>
        </authorList>
    </citation>
    <scope>NUCLEOTIDE SEQUENCE</scope>
    <source>
        <strain evidence="2">ID150040</strain>
    </source>
</reference>
<dbReference type="Gene3D" id="3.40.50.150">
    <property type="entry name" value="Vaccinia Virus protein VP39"/>
    <property type="match status" value="1"/>
</dbReference>
<evidence type="ECO:0000259" key="1">
    <source>
        <dbReference type="Pfam" id="PF13649"/>
    </source>
</evidence>
<dbReference type="Proteomes" id="UP000597444">
    <property type="component" value="Unassembled WGS sequence"/>
</dbReference>
<accession>A0A8J3N2M0</accession>
<proteinExistence type="predicted"/>
<sequence length="282" mass="31411">MSTNENSYILPTESAAEMARLINLDQAVTAAMGGLFPTNLDLTGVRSVLDVACGPGGWTREVASQFPDVEVTGIDISKTMVDYANAYVKVQKLDNIHFSVMDATKTLEFPDARFDLVNARFMAGFLHKEWWPQIIKEFARVTRPGGFIVLTECDTWGNTNSEHFEIDKVRSLKAIAKAGLSQHPLGLNLGATTMLAQHLRGAGCRDIQQQPHLLDYSVGTSGYPAMLENFRVSMILAQPFYRKVLQTSQEELDADYNATMAELMQPNFRAHWQFLTAWGVKS</sequence>
<dbReference type="InterPro" id="IPR029063">
    <property type="entry name" value="SAM-dependent_MTases_sf"/>
</dbReference>
<dbReference type="InterPro" id="IPR041698">
    <property type="entry name" value="Methyltransf_25"/>
</dbReference>
<organism evidence="2 3">
    <name type="scientific">Reticulibacter mediterranei</name>
    <dbReference type="NCBI Taxonomy" id="2778369"/>
    <lineage>
        <taxon>Bacteria</taxon>
        <taxon>Bacillati</taxon>
        <taxon>Chloroflexota</taxon>
        <taxon>Ktedonobacteria</taxon>
        <taxon>Ktedonobacterales</taxon>
        <taxon>Reticulibacteraceae</taxon>
        <taxon>Reticulibacter</taxon>
    </lineage>
</organism>
<dbReference type="EMBL" id="BNJK01000001">
    <property type="protein sequence ID" value="GHO93578.1"/>
    <property type="molecule type" value="Genomic_DNA"/>
</dbReference>
<keyword evidence="3" id="KW-1185">Reference proteome</keyword>
<dbReference type="Pfam" id="PF13649">
    <property type="entry name" value="Methyltransf_25"/>
    <property type="match status" value="1"/>
</dbReference>
<protein>
    <recommendedName>
        <fullName evidence="1">Methyltransferase domain-containing protein</fullName>
    </recommendedName>
</protein>
<dbReference type="RefSeq" id="WP_220204356.1">
    <property type="nucleotide sequence ID" value="NZ_BNJK01000001.1"/>
</dbReference>
<comment type="caution">
    <text evidence="2">The sequence shown here is derived from an EMBL/GenBank/DDBJ whole genome shotgun (WGS) entry which is preliminary data.</text>
</comment>
<evidence type="ECO:0000313" key="3">
    <source>
        <dbReference type="Proteomes" id="UP000597444"/>
    </source>
</evidence>
<gene>
    <name evidence="2" type="ORF">KSF_036260</name>
</gene>
<dbReference type="SUPFAM" id="SSF53335">
    <property type="entry name" value="S-adenosyl-L-methionine-dependent methyltransferases"/>
    <property type="match status" value="1"/>
</dbReference>
<feature type="domain" description="Methyltransferase" evidence="1">
    <location>
        <begin position="48"/>
        <end position="146"/>
    </location>
</feature>
<dbReference type="AlphaFoldDB" id="A0A8J3N2M0"/>
<name>A0A8J3N2M0_9CHLR</name>
<evidence type="ECO:0000313" key="2">
    <source>
        <dbReference type="EMBL" id="GHO93578.1"/>
    </source>
</evidence>